<protein>
    <submittedName>
        <fullName evidence="5">Crp/Fnr family transcriptional regulator</fullName>
    </submittedName>
</protein>
<comment type="caution">
    <text evidence="5">The sequence shown here is derived from an EMBL/GenBank/DDBJ whole genome shotgun (WGS) entry which is preliminary data.</text>
</comment>
<evidence type="ECO:0000313" key="5">
    <source>
        <dbReference type="EMBL" id="MEJ5978088.1"/>
    </source>
</evidence>
<keyword evidence="2" id="KW-0238">DNA-binding</keyword>
<keyword evidence="1" id="KW-0805">Transcription regulation</keyword>
<reference evidence="5 6" key="1">
    <citation type="submission" date="2024-03" db="EMBL/GenBank/DDBJ databases">
        <authorList>
            <person name="Jo J.-H."/>
        </authorList>
    </citation>
    <scope>NUCLEOTIDE SEQUENCE [LARGE SCALE GENOMIC DNA]</scope>
    <source>
        <strain evidence="5 6">PS1R-30</strain>
    </source>
</reference>
<dbReference type="Gene3D" id="2.60.120.10">
    <property type="entry name" value="Jelly Rolls"/>
    <property type="match status" value="1"/>
</dbReference>
<dbReference type="InterPro" id="IPR036388">
    <property type="entry name" value="WH-like_DNA-bd_sf"/>
</dbReference>
<dbReference type="SMART" id="SM00419">
    <property type="entry name" value="HTH_CRP"/>
    <property type="match status" value="1"/>
</dbReference>
<dbReference type="SUPFAM" id="SSF51206">
    <property type="entry name" value="cAMP-binding domain-like"/>
    <property type="match status" value="1"/>
</dbReference>
<dbReference type="RefSeq" id="WP_339588029.1">
    <property type="nucleotide sequence ID" value="NZ_JBBHJZ010000003.1"/>
</dbReference>
<keyword evidence="6" id="KW-1185">Reference proteome</keyword>
<dbReference type="SUPFAM" id="SSF46785">
    <property type="entry name" value="Winged helix' DNA-binding domain"/>
    <property type="match status" value="1"/>
</dbReference>
<evidence type="ECO:0000259" key="4">
    <source>
        <dbReference type="PROSITE" id="PS51063"/>
    </source>
</evidence>
<dbReference type="InterPro" id="IPR018490">
    <property type="entry name" value="cNMP-bd_dom_sf"/>
</dbReference>
<evidence type="ECO:0000256" key="1">
    <source>
        <dbReference type="ARBA" id="ARBA00023015"/>
    </source>
</evidence>
<dbReference type="EMBL" id="JBBHJZ010000003">
    <property type="protein sequence ID" value="MEJ5978088.1"/>
    <property type="molecule type" value="Genomic_DNA"/>
</dbReference>
<organism evidence="5 6">
    <name type="scientific">Novosphingobium anseongense</name>
    <dbReference type="NCBI Taxonomy" id="3133436"/>
    <lineage>
        <taxon>Bacteria</taxon>
        <taxon>Pseudomonadati</taxon>
        <taxon>Pseudomonadota</taxon>
        <taxon>Alphaproteobacteria</taxon>
        <taxon>Sphingomonadales</taxon>
        <taxon>Sphingomonadaceae</taxon>
        <taxon>Novosphingobium</taxon>
    </lineage>
</organism>
<gene>
    <name evidence="5" type="ORF">WG901_15660</name>
</gene>
<name>A0ABU8RYC8_9SPHN</name>
<dbReference type="InterPro" id="IPR000595">
    <property type="entry name" value="cNMP-bd_dom"/>
</dbReference>
<proteinExistence type="predicted"/>
<dbReference type="Proteomes" id="UP001361239">
    <property type="component" value="Unassembled WGS sequence"/>
</dbReference>
<sequence length="239" mass="27412">MIESLLLKLRKRDVVSPDEEQALRDLITEVEDIPARKTVVRRGEPLNRSILLIEGLMCRQKDLRSGDRQITALHVAGDFLDLHGFTLKQLDHDVMALSPCRVAYARHDLLTRLTEVHPHLTRLLWFSTNLDAAMHREWELSLGQRTGAARAAHLFCEVYTRLQIVGRLDDEAYALPMNQSELGECLGLTVVHTNRVLRELRELGFVQFTRGRVVIEDIEGLKAYAEFDPTYLYLDSTPR</sequence>
<evidence type="ECO:0000256" key="3">
    <source>
        <dbReference type="ARBA" id="ARBA00023163"/>
    </source>
</evidence>
<dbReference type="Pfam" id="PF13545">
    <property type="entry name" value="HTH_Crp_2"/>
    <property type="match status" value="1"/>
</dbReference>
<dbReference type="InterPro" id="IPR036390">
    <property type="entry name" value="WH_DNA-bd_sf"/>
</dbReference>
<keyword evidence="3" id="KW-0804">Transcription</keyword>
<dbReference type="Pfam" id="PF00027">
    <property type="entry name" value="cNMP_binding"/>
    <property type="match status" value="1"/>
</dbReference>
<accession>A0ABU8RYC8</accession>
<evidence type="ECO:0000256" key="2">
    <source>
        <dbReference type="ARBA" id="ARBA00023125"/>
    </source>
</evidence>
<dbReference type="CDD" id="cd00038">
    <property type="entry name" value="CAP_ED"/>
    <property type="match status" value="1"/>
</dbReference>
<evidence type="ECO:0000313" key="6">
    <source>
        <dbReference type="Proteomes" id="UP001361239"/>
    </source>
</evidence>
<dbReference type="Gene3D" id="1.10.10.10">
    <property type="entry name" value="Winged helix-like DNA-binding domain superfamily/Winged helix DNA-binding domain"/>
    <property type="match status" value="1"/>
</dbReference>
<feature type="domain" description="HTH crp-type" evidence="4">
    <location>
        <begin position="145"/>
        <end position="219"/>
    </location>
</feature>
<dbReference type="PROSITE" id="PS51063">
    <property type="entry name" value="HTH_CRP_2"/>
    <property type="match status" value="1"/>
</dbReference>
<dbReference type="InterPro" id="IPR012318">
    <property type="entry name" value="HTH_CRP"/>
</dbReference>
<dbReference type="InterPro" id="IPR014710">
    <property type="entry name" value="RmlC-like_jellyroll"/>
</dbReference>